<accession>A9ICC0</accession>
<dbReference type="FunFam" id="3.30.1490.20:FF:000020">
    <property type="entry name" value="Protein lysine acetyltransferase"/>
    <property type="match status" value="1"/>
</dbReference>
<dbReference type="Gene3D" id="3.30.470.20">
    <property type="entry name" value="ATP-grasp fold, B domain"/>
    <property type="match status" value="1"/>
</dbReference>
<dbReference type="PROSITE" id="PS50975">
    <property type="entry name" value="ATP_GRASP"/>
    <property type="match status" value="1"/>
</dbReference>
<dbReference type="Gene3D" id="3.30.1490.20">
    <property type="entry name" value="ATP-grasp fold, A domain"/>
    <property type="match status" value="1"/>
</dbReference>
<dbReference type="GO" id="GO:0046872">
    <property type="term" value="F:metal ion binding"/>
    <property type="evidence" value="ECO:0007669"/>
    <property type="project" value="InterPro"/>
</dbReference>
<dbReference type="SUPFAM" id="SSF51735">
    <property type="entry name" value="NAD(P)-binding Rossmann-fold domains"/>
    <property type="match status" value="1"/>
</dbReference>
<dbReference type="SUPFAM" id="SSF56059">
    <property type="entry name" value="Glutathione synthetase ATP-binding domain-like"/>
    <property type="match status" value="1"/>
</dbReference>
<dbReference type="Proteomes" id="UP000001225">
    <property type="component" value="Chromosome"/>
</dbReference>
<keyword evidence="1 8" id="KW-0436">Ligase</keyword>
<dbReference type="Pfam" id="PF13549">
    <property type="entry name" value="ATP-grasp_5"/>
    <property type="match status" value="1"/>
</dbReference>
<feature type="domain" description="ATP-grasp" evidence="7">
    <location>
        <begin position="511"/>
        <end position="547"/>
    </location>
</feature>
<dbReference type="EMBL" id="AM902716">
    <property type="protein sequence ID" value="CAP41549.1"/>
    <property type="molecule type" value="Genomic_DNA"/>
</dbReference>
<evidence type="ECO:0000256" key="1">
    <source>
        <dbReference type="ARBA" id="ARBA00022598"/>
    </source>
</evidence>
<dbReference type="Gene3D" id="3.40.50.261">
    <property type="entry name" value="Succinyl-CoA synthetase domains"/>
    <property type="match status" value="2"/>
</dbReference>
<gene>
    <name evidence="8" type="ordered locus">Bpet1215</name>
</gene>
<dbReference type="KEGG" id="bpt:Bpet1215"/>
<dbReference type="InterPro" id="IPR003781">
    <property type="entry name" value="CoA-bd"/>
</dbReference>
<evidence type="ECO:0000256" key="2">
    <source>
        <dbReference type="ARBA" id="ARBA00022741"/>
    </source>
</evidence>
<name>A9ICC0_BORPD</name>
<keyword evidence="9" id="KW-1185">Reference proteome</keyword>
<dbReference type="SUPFAM" id="SSF52210">
    <property type="entry name" value="Succinyl-CoA synthetase domains"/>
    <property type="match status" value="2"/>
</dbReference>
<evidence type="ECO:0000256" key="5">
    <source>
        <dbReference type="PROSITE-ProRule" id="PRU00409"/>
    </source>
</evidence>
<proteinExistence type="inferred from homology"/>
<evidence type="ECO:0000256" key="6">
    <source>
        <dbReference type="SAM" id="MobiDB-lite"/>
    </source>
</evidence>
<dbReference type="InterPro" id="IPR016102">
    <property type="entry name" value="Succinyl-CoA_synth-like"/>
</dbReference>
<dbReference type="PANTHER" id="PTHR43334">
    <property type="entry name" value="ACETATE--COA LIGASE [ADP-FORMING]"/>
    <property type="match status" value="1"/>
</dbReference>
<reference evidence="8 9" key="1">
    <citation type="journal article" date="2008" name="BMC Genomics">
        <title>The missing link: Bordetella petrii is endowed with both the metabolic versatility of environmental bacteria and virulence traits of pathogenic Bordetellae.</title>
        <authorList>
            <person name="Gross R."/>
            <person name="Guzman C.A."/>
            <person name="Sebaihia M."/>
            <person name="Martins Dos Santos V.A."/>
            <person name="Pieper D.H."/>
            <person name="Koebnik R."/>
            <person name="Lechner M."/>
            <person name="Bartels D."/>
            <person name="Buhrmester J."/>
            <person name="Choudhuri J.V."/>
            <person name="Ebensen T."/>
            <person name="Gaigalat L."/>
            <person name="Herrmann S."/>
            <person name="Khachane A.N."/>
            <person name="Larisch C."/>
            <person name="Link S."/>
            <person name="Linke B."/>
            <person name="Meyer F."/>
            <person name="Mormann S."/>
            <person name="Nakunst D."/>
            <person name="Rueckert C."/>
            <person name="Schneiker-Bekel S."/>
            <person name="Schulze K."/>
            <person name="Vorhoelter F.J."/>
            <person name="Yevsa T."/>
            <person name="Engle J.T."/>
            <person name="Goldman W.E."/>
            <person name="Puehler A."/>
            <person name="Goebel U.B."/>
            <person name="Goesmann A."/>
            <person name="Bloecker H."/>
            <person name="Kaiser O."/>
            <person name="Martinez-Arias R."/>
        </authorList>
    </citation>
    <scope>NUCLEOTIDE SEQUENCE [LARGE SCALE GENOMIC DNA]</scope>
    <source>
        <strain evidence="9">ATCC BAA-461 / DSM 12804 / CCUG 43448 / CIP 107267 / Se-1111R</strain>
    </source>
</reference>
<keyword evidence="2 5" id="KW-0547">Nucleotide-binding</keyword>
<dbReference type="SMART" id="SM00881">
    <property type="entry name" value="CoA_binding"/>
    <property type="match status" value="1"/>
</dbReference>
<evidence type="ECO:0000259" key="7">
    <source>
        <dbReference type="PROSITE" id="PS50975"/>
    </source>
</evidence>
<dbReference type="InterPro" id="IPR036291">
    <property type="entry name" value="NAD(P)-bd_dom_sf"/>
</dbReference>
<evidence type="ECO:0000313" key="8">
    <source>
        <dbReference type="EMBL" id="CAP41549.1"/>
    </source>
</evidence>
<dbReference type="InterPro" id="IPR013815">
    <property type="entry name" value="ATP_grasp_subdomain_1"/>
</dbReference>
<evidence type="ECO:0000313" key="9">
    <source>
        <dbReference type="Proteomes" id="UP000001225"/>
    </source>
</evidence>
<evidence type="ECO:0000256" key="3">
    <source>
        <dbReference type="ARBA" id="ARBA00022840"/>
    </source>
</evidence>
<feature type="compositionally biased region" description="Low complexity" evidence="6">
    <location>
        <begin position="482"/>
        <end position="499"/>
    </location>
</feature>
<sequence length="722" mass="77685">MSSLSGFVADRQRLFGQKEMRRLIDPSSVAVVGASDTPGSFGRHTLENIRVGYQGRLYAVNPKYRSVAGVPCYASLEDLPEVPDCVIVAVPNDAVLPLVEQAAMCGVGGVIVFSSGFAEVGDIEKVRIQHRMATIAAETGMRIIGPNCVGIVNSNSMAALTFMPKFNEMCWARGDIGLISQSGALGYCVLQGMERWIGFSHYLSPGNSCDVDVCDMINYLVDDESTKVIACMFEGVRDGARLLRAARRALEADKPLLIYKMATSAISRRTALSHTGTMAGSEQAYAAAFERTGVVVVDDWEAMLETAVFFSKAGRPKASGVGVIASSGGAAVMAADKAENLNVPLPAPAPGTADILKAVIPDFGAVDNPCDLTAESLKSLDLYGECIRAFANDPSYAVVVVPMMSAHRPATVERARFISQLAETVNKPICIVWINEWLNGPGSEIYDSSPRLSMFRSMRRCISAVRAWLTHYQRRDTLLRQPSRSPGRPPAGRIGPAHAARSRTLSESESKRLLVAFGVPVTRERLADGVDAAVLAATEIGFPVALKLDSADIPHKTEAGVIRLGLRDEAEVQSAAEALQKIGAAFPHRPVINGILVQEMAKAGTEFMVGMRRDPQFGSLVLCGFGGVDVELVRDVAVQLAPVDREQARDLILSLKRAPILTGYRNRPALDLEALIDVVCRVSDLAIDMQGIVEIDINPFILHEHGGVAVDALIVSTDREKI</sequence>
<dbReference type="eggNOG" id="COG0045">
    <property type="taxonomic scope" value="Bacteria"/>
</dbReference>
<evidence type="ECO:0000256" key="4">
    <source>
        <dbReference type="ARBA" id="ARBA00060888"/>
    </source>
</evidence>
<dbReference type="Pfam" id="PF13380">
    <property type="entry name" value="CoA_binding_2"/>
    <property type="match status" value="1"/>
</dbReference>
<dbReference type="STRING" id="94624.Bpet1215"/>
<dbReference type="InterPro" id="IPR032875">
    <property type="entry name" value="Succ_CoA_lig_flav_dom"/>
</dbReference>
<dbReference type="EC" id="6.2.1.13" evidence="8"/>
<dbReference type="GO" id="GO:0005524">
    <property type="term" value="F:ATP binding"/>
    <property type="evidence" value="ECO:0007669"/>
    <property type="project" value="UniProtKB-UniRule"/>
</dbReference>
<feature type="region of interest" description="Disordered" evidence="6">
    <location>
        <begin position="479"/>
        <end position="505"/>
    </location>
</feature>
<dbReference type="InterPro" id="IPR011761">
    <property type="entry name" value="ATP-grasp"/>
</dbReference>
<dbReference type="Gene3D" id="3.40.50.720">
    <property type="entry name" value="NAD(P)-binding Rossmann-like Domain"/>
    <property type="match status" value="1"/>
</dbReference>
<organism evidence="8 9">
    <name type="scientific">Bordetella petrii (strain ATCC BAA-461 / DSM 12804 / CCUG 43448 / CIP 107267 / Se-1111R)</name>
    <dbReference type="NCBI Taxonomy" id="340100"/>
    <lineage>
        <taxon>Bacteria</taxon>
        <taxon>Pseudomonadati</taxon>
        <taxon>Pseudomonadota</taxon>
        <taxon>Betaproteobacteria</taxon>
        <taxon>Burkholderiales</taxon>
        <taxon>Alcaligenaceae</taxon>
        <taxon>Bordetella</taxon>
    </lineage>
</organism>
<dbReference type="GO" id="GO:0043758">
    <property type="term" value="F:acetate-CoA ligase (ADP-forming) activity"/>
    <property type="evidence" value="ECO:0007669"/>
    <property type="project" value="UniProtKB-EC"/>
</dbReference>
<comment type="similarity">
    <text evidence="4">In the N-terminal section; belongs to the acetate CoA ligase alpha subunit family.</text>
</comment>
<dbReference type="InterPro" id="IPR051538">
    <property type="entry name" value="Acyl-CoA_Synth/Transferase"/>
</dbReference>
<dbReference type="eggNOG" id="COG1042">
    <property type="taxonomic scope" value="Bacteria"/>
</dbReference>
<dbReference type="AlphaFoldDB" id="A9ICC0"/>
<keyword evidence="3 5" id="KW-0067">ATP-binding</keyword>
<protein>
    <submittedName>
        <fullName evidence="8">Acetyl-CoA synthetase</fullName>
        <ecNumber evidence="8">6.2.1.13</ecNumber>
    </submittedName>
</protein>
<dbReference type="Pfam" id="PF13607">
    <property type="entry name" value="Succ_CoA_lig"/>
    <property type="match status" value="1"/>
</dbReference>
<dbReference type="PANTHER" id="PTHR43334:SF1">
    <property type="entry name" value="3-HYDROXYPROPIONATE--COA LIGASE [ADP-FORMING]"/>
    <property type="match status" value="1"/>
</dbReference>